<reference evidence="2 3" key="1">
    <citation type="submission" date="2024-04" db="EMBL/GenBank/DDBJ databases">
        <authorList>
            <person name="Rising A."/>
            <person name="Reimegard J."/>
            <person name="Sonavane S."/>
            <person name="Akerstrom W."/>
            <person name="Nylinder S."/>
            <person name="Hedman E."/>
            <person name="Kallberg Y."/>
        </authorList>
    </citation>
    <scope>NUCLEOTIDE SEQUENCE [LARGE SCALE GENOMIC DNA]</scope>
</reference>
<accession>A0AAV1YUP5</accession>
<dbReference type="PANTHER" id="PTHR31977:SF1">
    <property type="entry name" value="UPF0696 PROTEIN C11ORF68"/>
    <property type="match status" value="1"/>
</dbReference>
<dbReference type="InterPro" id="IPR023398">
    <property type="entry name" value="TIF_eIF4e-like"/>
</dbReference>
<dbReference type="AlphaFoldDB" id="A0AAV1YUP5"/>
<evidence type="ECO:0000313" key="3">
    <source>
        <dbReference type="Proteomes" id="UP001497382"/>
    </source>
</evidence>
<dbReference type="EMBL" id="CAXIEN010000006">
    <property type="protein sequence ID" value="CAL1262682.1"/>
    <property type="molecule type" value="Genomic_DNA"/>
</dbReference>
<evidence type="ECO:0000313" key="2">
    <source>
        <dbReference type="EMBL" id="CAL1262682.1"/>
    </source>
</evidence>
<sequence length="183" mass="21701">MDIEWFSDGFFPREPEIPSRIMHKIWIYADSSDEEDLDVDYEKVGKWMLFLDNAYKNEVTGLTRHDYVWQFIKKLAESDILYSAKCSTSLEGVYVPDREGQYGVTCCYTKDYTNKQDVKRAADAIRGVVHLPFDLFYKTDNATRAGIYCHKGYKYVTIYKHTMERKMYERDPVTEYQWNLVDV</sequence>
<dbReference type="SUPFAM" id="SSF55418">
    <property type="entry name" value="eIF4e-like"/>
    <property type="match status" value="1"/>
</dbReference>
<dbReference type="Pfam" id="PF08939">
    <property type="entry name" value="Bles03"/>
    <property type="match status" value="1"/>
</dbReference>
<dbReference type="InterPro" id="IPR015034">
    <property type="entry name" value="Bles03"/>
</dbReference>
<dbReference type="Gene3D" id="3.30.760.10">
    <property type="entry name" value="RNA Cap, Translation Initiation Factor Eif4e"/>
    <property type="match status" value="1"/>
</dbReference>
<dbReference type="Proteomes" id="UP001497382">
    <property type="component" value="Unassembled WGS sequence"/>
</dbReference>
<organism evidence="2 3">
    <name type="scientific">Larinioides sclopetarius</name>
    <dbReference type="NCBI Taxonomy" id="280406"/>
    <lineage>
        <taxon>Eukaryota</taxon>
        <taxon>Metazoa</taxon>
        <taxon>Ecdysozoa</taxon>
        <taxon>Arthropoda</taxon>
        <taxon>Chelicerata</taxon>
        <taxon>Arachnida</taxon>
        <taxon>Araneae</taxon>
        <taxon>Araneomorphae</taxon>
        <taxon>Entelegynae</taxon>
        <taxon>Araneoidea</taxon>
        <taxon>Araneidae</taxon>
        <taxon>Larinioides</taxon>
    </lineage>
</organism>
<protein>
    <submittedName>
        <fullName evidence="2">Uncharacterized protein</fullName>
    </submittedName>
</protein>
<dbReference type="PANTHER" id="PTHR31977">
    <property type="entry name" value="UPF0696 PROTEIN C11ORF68"/>
    <property type="match status" value="1"/>
</dbReference>
<proteinExistence type="inferred from homology"/>
<name>A0AAV1YUP5_9ARAC</name>
<comment type="caution">
    <text evidence="2">The sequence shown here is derived from an EMBL/GenBank/DDBJ whole genome shotgun (WGS) entry which is preliminary data.</text>
</comment>
<evidence type="ECO:0000256" key="1">
    <source>
        <dbReference type="ARBA" id="ARBA00010568"/>
    </source>
</evidence>
<comment type="similarity">
    <text evidence="1">Belongs to the UPF0696 family.</text>
</comment>
<gene>
    <name evidence="2" type="ORF">LARSCL_LOCUS1127</name>
</gene>
<keyword evidence="3" id="KW-1185">Reference proteome</keyword>